<keyword evidence="3" id="KW-1185">Reference proteome</keyword>
<feature type="compositionally biased region" description="Acidic residues" evidence="1">
    <location>
        <begin position="38"/>
        <end position="56"/>
    </location>
</feature>
<evidence type="ECO:0000313" key="2">
    <source>
        <dbReference type="EMBL" id="MFD2463426.1"/>
    </source>
</evidence>
<dbReference type="NCBIfam" id="NF033532">
    <property type="entry name" value="lone7para_assoc"/>
    <property type="match status" value="1"/>
</dbReference>
<protein>
    <submittedName>
        <fullName evidence="2">Type VII secretion system-associated protein</fullName>
    </submittedName>
</protein>
<proteinExistence type="predicted"/>
<dbReference type="RefSeq" id="WP_345400159.1">
    <property type="nucleotide sequence ID" value="NZ_BAABHG010000011.1"/>
</dbReference>
<evidence type="ECO:0000313" key="3">
    <source>
        <dbReference type="Proteomes" id="UP001597419"/>
    </source>
</evidence>
<comment type="caution">
    <text evidence="2">The sequence shown here is derived from an EMBL/GenBank/DDBJ whole genome shotgun (WGS) entry which is preliminary data.</text>
</comment>
<dbReference type="Proteomes" id="UP001597419">
    <property type="component" value="Unassembled WGS sequence"/>
</dbReference>
<feature type="region of interest" description="Disordered" evidence="1">
    <location>
        <begin position="1"/>
        <end position="57"/>
    </location>
</feature>
<organism evidence="2 3">
    <name type="scientific">Amycolatopsis samaneae</name>
    <dbReference type="NCBI Taxonomy" id="664691"/>
    <lineage>
        <taxon>Bacteria</taxon>
        <taxon>Bacillati</taxon>
        <taxon>Actinomycetota</taxon>
        <taxon>Actinomycetes</taxon>
        <taxon>Pseudonocardiales</taxon>
        <taxon>Pseudonocardiaceae</taxon>
        <taxon>Amycolatopsis</taxon>
    </lineage>
</organism>
<gene>
    <name evidence="2" type="ORF">ACFSYJ_32775</name>
</gene>
<dbReference type="EMBL" id="JBHUKU010000021">
    <property type="protein sequence ID" value="MFD2463426.1"/>
    <property type="molecule type" value="Genomic_DNA"/>
</dbReference>
<dbReference type="InterPro" id="IPR047659">
    <property type="entry name" value="T7SS_assoc"/>
</dbReference>
<reference evidence="3" key="1">
    <citation type="journal article" date="2019" name="Int. J. Syst. Evol. Microbiol.">
        <title>The Global Catalogue of Microorganisms (GCM) 10K type strain sequencing project: providing services to taxonomists for standard genome sequencing and annotation.</title>
        <authorList>
            <consortium name="The Broad Institute Genomics Platform"/>
            <consortium name="The Broad Institute Genome Sequencing Center for Infectious Disease"/>
            <person name="Wu L."/>
            <person name="Ma J."/>
        </authorList>
    </citation>
    <scope>NUCLEOTIDE SEQUENCE [LARGE SCALE GENOMIC DNA]</scope>
    <source>
        <strain evidence="3">CGMCC 4.7643</strain>
    </source>
</reference>
<name>A0ABW5GRD9_9PSEU</name>
<sequence>MAKKTPAAGRTVDVELPADPDGGEEAVKAEPGQRPEQSEVDESGAGEDQVGEETLDLSDRWIFMIDPAWQAADENGQPPLASVVGGWYVDDDGETGLFHPNPDYQPSEPGLPTDPVDAALQLVVRGEIDGDELLKSLPDITYGVALDEDGTPVVALSPDDVPSVLVTTAPAHRARVNVSGWTEVTASGLAEALPDEGIDVLLNPGAPASMRLLAGAFKESATAAAE</sequence>
<feature type="compositionally biased region" description="Basic and acidic residues" evidence="1">
    <location>
        <begin position="25"/>
        <end position="37"/>
    </location>
</feature>
<accession>A0ABW5GRD9</accession>
<evidence type="ECO:0000256" key="1">
    <source>
        <dbReference type="SAM" id="MobiDB-lite"/>
    </source>
</evidence>